<reference evidence="1" key="3">
    <citation type="submission" date="2020-11" db="EMBL/GenBank/DDBJ databases">
        <authorList>
            <person name="Whitehead M."/>
        </authorList>
    </citation>
    <scope>NUCLEOTIDE SEQUENCE</scope>
    <source>
        <strain evidence="1">EGII</strain>
    </source>
</reference>
<dbReference type="InterPro" id="IPR029138">
    <property type="entry name" value="SNAPC5"/>
</dbReference>
<dbReference type="EMBL" id="GAMC01001885">
    <property type="protein sequence ID" value="JAC04671.1"/>
    <property type="molecule type" value="mRNA"/>
</dbReference>
<accession>W8BTH8</accession>
<gene>
    <name evidence="1" type="ORF">CCAP1982_LOCUS4799</name>
</gene>
<dbReference type="GO" id="GO:0005634">
    <property type="term" value="C:nucleus"/>
    <property type="evidence" value="ECO:0007669"/>
    <property type="project" value="InterPro"/>
</dbReference>
<evidence type="ECO:0000313" key="3">
    <source>
        <dbReference type="Proteomes" id="UP000606786"/>
    </source>
</evidence>
<organism evidence="2">
    <name type="scientific">Ceratitis capitata</name>
    <name type="common">Mediterranean fruit fly</name>
    <name type="synonym">Tephritis capitata</name>
    <dbReference type="NCBI Taxonomy" id="7213"/>
    <lineage>
        <taxon>Eukaryota</taxon>
        <taxon>Metazoa</taxon>
        <taxon>Ecdysozoa</taxon>
        <taxon>Arthropoda</taxon>
        <taxon>Hexapoda</taxon>
        <taxon>Insecta</taxon>
        <taxon>Pterygota</taxon>
        <taxon>Neoptera</taxon>
        <taxon>Endopterygota</taxon>
        <taxon>Diptera</taxon>
        <taxon>Brachycera</taxon>
        <taxon>Muscomorpha</taxon>
        <taxon>Tephritoidea</taxon>
        <taxon>Tephritidae</taxon>
        <taxon>Ceratitis</taxon>
        <taxon>Ceratitis</taxon>
    </lineage>
</organism>
<dbReference type="KEGG" id="ccat:101450396"/>
<dbReference type="GO" id="GO:0006384">
    <property type="term" value="P:transcription initiation at RNA polymerase III promoter"/>
    <property type="evidence" value="ECO:0007669"/>
    <property type="project" value="InterPro"/>
</dbReference>
<reference evidence="2" key="1">
    <citation type="submission" date="2013-07" db="EMBL/GenBank/DDBJ databases">
        <authorList>
            <person name="Geib S."/>
        </authorList>
    </citation>
    <scope>NUCLEOTIDE SEQUENCE</scope>
</reference>
<sequence>MGKSKDTILRNSQLQKEQLQLCKIQKELENILGKVNEAINELKVEELQLKAGSAAALCENLGTPSIDNLCGQQQPSTSSKASLSLNQLPKSLACRPTEECDDNGQIDAVIINKQVIDLNMTGGQNYMEEEDEDDVI</sequence>
<evidence type="ECO:0000313" key="1">
    <source>
        <dbReference type="EMBL" id="CAD6996099.1"/>
    </source>
</evidence>
<protein>
    <submittedName>
        <fullName evidence="1">(Mediterranean fruit fly) hypothetical protein</fullName>
    </submittedName>
</protein>
<dbReference type="EMBL" id="CAJHJT010000001">
    <property type="protein sequence ID" value="CAD6996099.1"/>
    <property type="molecule type" value="Genomic_DNA"/>
</dbReference>
<evidence type="ECO:0000313" key="2">
    <source>
        <dbReference type="EMBL" id="JAC04671.1"/>
    </source>
</evidence>
<dbReference type="AlphaFoldDB" id="W8BTH8"/>
<proteinExistence type="evidence at transcript level"/>
<dbReference type="GO" id="GO:0006366">
    <property type="term" value="P:transcription by RNA polymerase II"/>
    <property type="evidence" value="ECO:0007669"/>
    <property type="project" value="InterPro"/>
</dbReference>
<keyword evidence="3" id="KW-1185">Reference proteome</keyword>
<reference evidence="2" key="2">
    <citation type="journal article" date="2014" name="BMC Genomics">
        <title>A genomic perspective to assessing quality of mass-reared SIT flies used in Mediterranean fruit fly (Ceratitis capitata) eradication in California.</title>
        <authorList>
            <person name="Calla B."/>
            <person name="Hall B."/>
            <person name="Hou S."/>
            <person name="Geib S.M."/>
        </authorList>
    </citation>
    <scope>NUCLEOTIDE SEQUENCE</scope>
</reference>
<dbReference type="Proteomes" id="UP000606786">
    <property type="component" value="Unassembled WGS sequence"/>
</dbReference>
<dbReference type="Pfam" id="PF15497">
    <property type="entry name" value="SNAPC5"/>
    <property type="match status" value="1"/>
</dbReference>
<name>W8BTH8_CERCA</name>
<dbReference type="OrthoDB" id="8067224at2759"/>